<keyword evidence="1" id="KW-1133">Transmembrane helix</keyword>
<dbReference type="Proteomes" id="UP000474957">
    <property type="component" value="Unassembled WGS sequence"/>
</dbReference>
<accession>A0A6L5YZ18</accession>
<comment type="caution">
    <text evidence="2">The sequence shown here is derived from an EMBL/GenBank/DDBJ whole genome shotgun (WGS) entry which is preliminary data.</text>
</comment>
<protein>
    <submittedName>
        <fullName evidence="2">Uncharacterized protein</fullName>
    </submittedName>
</protein>
<organism evidence="2 3">
    <name type="scientific">Halovulum marinum</name>
    <dbReference type="NCBI Taxonomy" id="2662447"/>
    <lineage>
        <taxon>Bacteria</taxon>
        <taxon>Pseudomonadati</taxon>
        <taxon>Pseudomonadota</taxon>
        <taxon>Alphaproteobacteria</taxon>
        <taxon>Rhodobacterales</taxon>
        <taxon>Paracoccaceae</taxon>
        <taxon>Halovulum</taxon>
    </lineage>
</organism>
<feature type="transmembrane region" description="Helical" evidence="1">
    <location>
        <begin position="48"/>
        <end position="67"/>
    </location>
</feature>
<dbReference type="AlphaFoldDB" id="A0A6L5YZ18"/>
<name>A0A6L5YZ18_9RHOB</name>
<proteinExistence type="predicted"/>
<gene>
    <name evidence="2" type="ORF">GE300_05465</name>
</gene>
<keyword evidence="1" id="KW-0812">Transmembrane</keyword>
<keyword evidence="1" id="KW-0472">Membrane</keyword>
<reference evidence="2 3" key="1">
    <citation type="submission" date="2019-10" db="EMBL/GenBank/DDBJ databases">
        <title>Cognatihalovulum marinum gen. nov. sp. nov., a new member of the family Rhodobacteraceae isolated from deep seawater of the Northwest Indian Ocean.</title>
        <authorList>
            <person name="Ruan C."/>
            <person name="Wang J."/>
            <person name="Zheng X."/>
            <person name="Song L."/>
            <person name="Zhu Y."/>
            <person name="Huang Y."/>
            <person name="Lu Z."/>
            <person name="Du W."/>
            <person name="Huang L."/>
            <person name="Dai X."/>
        </authorList>
    </citation>
    <scope>NUCLEOTIDE SEQUENCE [LARGE SCALE GENOMIC DNA]</scope>
    <source>
        <strain evidence="2 3">2CG4</strain>
    </source>
</reference>
<dbReference type="RefSeq" id="WP_154445529.1">
    <property type="nucleotide sequence ID" value="NZ_WIND01000002.1"/>
</dbReference>
<keyword evidence="3" id="KW-1185">Reference proteome</keyword>
<dbReference type="EMBL" id="WIND01000002">
    <property type="protein sequence ID" value="MSU89075.1"/>
    <property type="molecule type" value="Genomic_DNA"/>
</dbReference>
<evidence type="ECO:0000313" key="3">
    <source>
        <dbReference type="Proteomes" id="UP000474957"/>
    </source>
</evidence>
<evidence type="ECO:0000256" key="1">
    <source>
        <dbReference type="SAM" id="Phobius"/>
    </source>
</evidence>
<sequence length="1132" mass="115607">MKAKRLQDSTIVPARAPRARLRGRLRGRARPGPGAAFCGFCLREVCSALTKLVTAAVILAAGLMLLLQDGTLSLARIAPEVSRLVAGRLGADDVRVGDMSLTLGAGEGPAGLTLSNVRIGGLAGGGTLEVPRMATGFSMADSLRGRIRPRTLDLDGIGLKLRRGADGALHLVAADGAAPVRIWPPAGSGGGDMQAFLRAVSGGALGGGRGGSGAGGPLMLDALEQVRFGQVALRFEDARTGARWRADDAGARLLRDGDFLSGSVNAVLRRAGAAPVPVLASVSRNTRIGRTRYQLRFENARPADLAGQVAVLDWLSVIDAPVSGALAAEVADDGTLLSLAGRLQMGQGAVTPLPGRRFGFDGAGAYFTWDPDRSAFDVTRLRLDTAYGALTARGTVLVERSAAGGVASLTGQLALSDLTLAANPGRDAPLRFTAGEALARVTLDPFRIELGRLAVRGDAGSAEVSGKIAALPDRWQLALDASAEGLEIGQVLAGWPETALRNVRRFVSNRVSEGRVRRLDAFLRADGGRPEVGLDLAFDGGRARLVDGMPPLVGAAGRAQLVGDRFDLVLEQGRSGPGAGAGLDLAGSRFAIADVRQDPPLGRATVTGRGGIPQMLALIDNPPLRLLSRAGLDAGLARGRVAARAVLDIPLIDGLRADDIGIGATATLTDVASDTLARGRPLRADRLTLTADRETLRVEGPVTVSGVPVQAAFRRDLGPDAGPAEVRGTLDVTAETAAGLGIPLPPGTLGGRGAGSFVLTLPTDRAPVFQADVALGGLSLAIPALGWRKAAASDGRLTLRGALSDPPRVDRIALSGPGLTLEGSLDLAAGRLAGASLDRLRLGGWLDAPVRWRAGGDVAIRGGRIDLRRGLPATAAAGGGGRIALDGTEVVIADRIRLTGLSGTLAPGAAGADRFRARVNGAAPVSGVIADDGQIYLQSDEGGGGAVLAAAGLNRNVQGGTLRVTVAPGEGGPLTGGFSMQDARLVNAPVMAQMLSGLSVIGLAERLAGPGILFRDAQGRFAIDRGRVHVRDARAVGASLGVTVDGVYDTNADALDLGGVVSPVYMLNGMVQRLAGIGALLGGRPGEGLLGANFRVTGRAAAPQVSVNPLSLLTPGATRGLFQSRSRAAPGG</sequence>
<evidence type="ECO:0000313" key="2">
    <source>
        <dbReference type="EMBL" id="MSU89075.1"/>
    </source>
</evidence>